<organism evidence="2 3">
    <name type="scientific">Stappia indica</name>
    <dbReference type="NCBI Taxonomy" id="538381"/>
    <lineage>
        <taxon>Bacteria</taxon>
        <taxon>Pseudomonadati</taxon>
        <taxon>Pseudomonadota</taxon>
        <taxon>Alphaproteobacteria</taxon>
        <taxon>Hyphomicrobiales</taxon>
        <taxon>Stappiaceae</taxon>
        <taxon>Stappia</taxon>
    </lineage>
</organism>
<sequence length="42" mass="4643">MEQLTALRVFRRVVDEGSFAGAARSLSLSQSKRSCIFAAARR</sequence>
<dbReference type="Proteomes" id="UP000435648">
    <property type="component" value="Chromosome"/>
</dbReference>
<dbReference type="InterPro" id="IPR000847">
    <property type="entry name" value="LysR_HTH_N"/>
</dbReference>
<dbReference type="InterPro" id="IPR036388">
    <property type="entry name" value="WH-like_DNA-bd_sf"/>
</dbReference>
<accession>A0A857C3Y8</accession>
<reference evidence="2 3" key="1">
    <citation type="submission" date="2019-12" db="EMBL/GenBank/DDBJ databases">
        <title>The genome of Stappia indica PHM037.</title>
        <authorList>
            <person name="Kacar D."/>
            <person name="Galan B."/>
            <person name="Canedo L."/>
            <person name="Rodriguez P."/>
            <person name="de la Calle F."/>
            <person name="Garcia J.L."/>
        </authorList>
    </citation>
    <scope>NUCLEOTIDE SEQUENCE [LARGE SCALE GENOMIC DNA]</scope>
    <source>
        <strain evidence="2 3">PHM037</strain>
    </source>
</reference>
<gene>
    <name evidence="2" type="ORF">GH266_03825</name>
</gene>
<dbReference type="AlphaFoldDB" id="A0A857C3Y8"/>
<dbReference type="GO" id="GO:0003700">
    <property type="term" value="F:DNA-binding transcription factor activity"/>
    <property type="evidence" value="ECO:0007669"/>
    <property type="project" value="InterPro"/>
</dbReference>
<proteinExistence type="predicted"/>
<evidence type="ECO:0000313" key="2">
    <source>
        <dbReference type="EMBL" id="QGZ33710.1"/>
    </source>
</evidence>
<dbReference type="EMBL" id="CP046908">
    <property type="protein sequence ID" value="QGZ33710.1"/>
    <property type="molecule type" value="Genomic_DNA"/>
</dbReference>
<feature type="domain" description="HTH lysR-type" evidence="1">
    <location>
        <begin position="1"/>
        <end position="31"/>
    </location>
</feature>
<name>A0A857C3Y8_9HYPH</name>
<dbReference type="KEGG" id="siw:GH266_03825"/>
<dbReference type="Pfam" id="PF00126">
    <property type="entry name" value="HTH_1"/>
    <property type="match status" value="1"/>
</dbReference>
<dbReference type="PROSITE" id="PS50931">
    <property type="entry name" value="HTH_LYSR"/>
    <property type="match status" value="1"/>
</dbReference>
<dbReference type="RefSeq" id="WP_158192715.1">
    <property type="nucleotide sequence ID" value="NZ_CP046908.1"/>
</dbReference>
<evidence type="ECO:0000313" key="3">
    <source>
        <dbReference type="Proteomes" id="UP000435648"/>
    </source>
</evidence>
<evidence type="ECO:0000259" key="1">
    <source>
        <dbReference type="PROSITE" id="PS50931"/>
    </source>
</evidence>
<dbReference type="Gene3D" id="1.10.10.10">
    <property type="entry name" value="Winged helix-like DNA-binding domain superfamily/Winged helix DNA-binding domain"/>
    <property type="match status" value="1"/>
</dbReference>
<protein>
    <submittedName>
        <fullName evidence="2">LysR family transcriptional regulator</fullName>
    </submittedName>
</protein>